<evidence type="ECO:0000259" key="12">
    <source>
        <dbReference type="Pfam" id="PF03801"/>
    </source>
</evidence>
<proteinExistence type="inferred from homology"/>
<accession>A0A1R2C395</accession>
<evidence type="ECO:0000256" key="7">
    <source>
        <dbReference type="ARBA" id="ARBA00023242"/>
    </source>
</evidence>
<feature type="coiled-coil region" evidence="11">
    <location>
        <begin position="420"/>
        <end position="517"/>
    </location>
</feature>
<evidence type="ECO:0000313" key="13">
    <source>
        <dbReference type="EMBL" id="OMJ83440.1"/>
    </source>
</evidence>
<feature type="domain" description="Kinetochore protein Ndc80 CH" evidence="12">
    <location>
        <begin position="16"/>
        <end position="140"/>
    </location>
</feature>
<comment type="subunit">
    <text evidence="10">Component of the NDC80 complex.</text>
</comment>
<dbReference type="Proteomes" id="UP000187209">
    <property type="component" value="Unassembled WGS sequence"/>
</dbReference>
<keyword evidence="2 10" id="KW-0158">Chromosome</keyword>
<dbReference type="GO" id="GO:0005634">
    <property type="term" value="C:nucleus"/>
    <property type="evidence" value="ECO:0007669"/>
    <property type="project" value="UniProtKB-SubCell"/>
</dbReference>
<feature type="coiled-coil region" evidence="11">
    <location>
        <begin position="201"/>
        <end position="266"/>
    </location>
</feature>
<comment type="similarity">
    <text evidence="1 10">Belongs to the NDC80/HEC1 family.</text>
</comment>
<evidence type="ECO:0000256" key="8">
    <source>
        <dbReference type="ARBA" id="ARBA00023306"/>
    </source>
</evidence>
<keyword evidence="6 11" id="KW-0175">Coiled coil</keyword>
<dbReference type="Pfam" id="PF03801">
    <property type="entry name" value="Ndc80_HEC"/>
    <property type="match status" value="1"/>
</dbReference>
<organism evidence="13 14">
    <name type="scientific">Stentor coeruleus</name>
    <dbReference type="NCBI Taxonomy" id="5963"/>
    <lineage>
        <taxon>Eukaryota</taxon>
        <taxon>Sar</taxon>
        <taxon>Alveolata</taxon>
        <taxon>Ciliophora</taxon>
        <taxon>Postciliodesmatophora</taxon>
        <taxon>Heterotrichea</taxon>
        <taxon>Heterotrichida</taxon>
        <taxon>Stentoridae</taxon>
        <taxon>Stentor</taxon>
    </lineage>
</organism>
<dbReference type="OrthoDB" id="7459479at2759"/>
<evidence type="ECO:0000256" key="1">
    <source>
        <dbReference type="ARBA" id="ARBA00007050"/>
    </source>
</evidence>
<evidence type="ECO:0000256" key="3">
    <source>
        <dbReference type="ARBA" id="ARBA00022618"/>
    </source>
</evidence>
<evidence type="ECO:0000256" key="5">
    <source>
        <dbReference type="ARBA" id="ARBA00022838"/>
    </source>
</evidence>
<gene>
    <name evidence="13" type="ORF">SteCoe_15608</name>
</gene>
<dbReference type="InterPro" id="IPR038273">
    <property type="entry name" value="Ndc80_sf"/>
</dbReference>
<evidence type="ECO:0000256" key="4">
    <source>
        <dbReference type="ARBA" id="ARBA00022776"/>
    </source>
</evidence>
<keyword evidence="8 10" id="KW-0131">Cell cycle</keyword>
<dbReference type="PANTHER" id="PTHR10643">
    <property type="entry name" value="KINETOCHORE PROTEIN NDC80"/>
    <property type="match status" value="1"/>
</dbReference>
<dbReference type="PANTHER" id="PTHR10643:SF2">
    <property type="entry name" value="KINETOCHORE PROTEIN NDC80 HOMOLOG"/>
    <property type="match status" value="1"/>
</dbReference>
<dbReference type="InterPro" id="IPR005550">
    <property type="entry name" value="Kinetochore_Ndc80"/>
</dbReference>
<keyword evidence="14" id="KW-1185">Reference proteome</keyword>
<dbReference type="GO" id="GO:0051315">
    <property type="term" value="P:attachment of mitotic spindle microtubules to kinetochore"/>
    <property type="evidence" value="ECO:0007669"/>
    <property type="project" value="UniProtKB-UniRule"/>
</dbReference>
<keyword evidence="5 10" id="KW-0995">Kinetochore</keyword>
<evidence type="ECO:0000256" key="2">
    <source>
        <dbReference type="ARBA" id="ARBA00022454"/>
    </source>
</evidence>
<sequence>MDLPRKSYASKTLSRQSAMGANRLSLDLKLFADKITQLNCQKEIVSYFQEHVPENPITVKNLKAPSTKDFQDILTILIQKIDPNYIFTGRLDEDVPNFFRQMGYPYTISKNSLLAVGAPNSWPSLLASLSWLIDLVKFSDESYDIEDNNSIILSNESNTEKLPYLYAQAYEKWFEHEDMNEIKREIVYIQERFTDERIDKKRELESMTEMLRSQRDDLKNKKNNFMSFESKTTVLKSHIMSSKNAVANILNEIRVYEERISSSEKSHEILKKNISESREVADSLEFIVKNQSMSLDESLAILDEEKNLDSATSNSEEQRKRYKELQRDCENNLQARINEALNRLEKISNYSGDIPFVNEKIKFQLVLENLSDRGKEPLEPNDILQRVKTFSNQSLQALSENTGKNNSEISEIAIKNLIKKEQIEELKKKTSEKIREFKENEKIYTLSVDKLNIILREKEKELYSLEDTLRQEKHTIGDYQNKVKATNEDLDLKKKALSKFSKEYSNTEENARKYVKEGFLNMKNFIEFLKVTFKEANKWVGSQEAQIDRIRNEIMRRKELIYDLTNNNA</sequence>
<reference evidence="13 14" key="1">
    <citation type="submission" date="2016-11" db="EMBL/GenBank/DDBJ databases">
        <title>The macronuclear genome of Stentor coeruleus: a giant cell with tiny introns.</title>
        <authorList>
            <person name="Slabodnick M."/>
            <person name="Ruby J.G."/>
            <person name="Reiff S.B."/>
            <person name="Swart E.C."/>
            <person name="Gosai S."/>
            <person name="Prabakaran S."/>
            <person name="Witkowska E."/>
            <person name="Larue G.E."/>
            <person name="Fisher S."/>
            <person name="Freeman R.M."/>
            <person name="Gunawardena J."/>
            <person name="Chu W."/>
            <person name="Stover N.A."/>
            <person name="Gregory B.D."/>
            <person name="Nowacki M."/>
            <person name="Derisi J."/>
            <person name="Roy S.W."/>
            <person name="Marshall W.F."/>
            <person name="Sood P."/>
        </authorList>
    </citation>
    <scope>NUCLEOTIDE SEQUENCE [LARGE SCALE GENOMIC DNA]</scope>
    <source>
        <strain evidence="13">WM001</strain>
    </source>
</reference>
<comment type="subcellular location">
    <subcellularLocation>
        <location evidence="10">Chromosome</location>
        <location evidence="10">Centromere</location>
        <location evidence="10">Kinetochore</location>
    </subcellularLocation>
    <subcellularLocation>
        <location evidence="10">Nucleus</location>
    </subcellularLocation>
</comment>
<keyword evidence="3 10" id="KW-0132">Cell division</keyword>
<comment type="function">
    <text evidence="10">Acts as a component of the essential kinetochore-associated NDC80 complex, which is required for chromosome segregation and spindle checkpoint activity.</text>
</comment>
<dbReference type="Gene3D" id="1.10.418.30">
    <property type="entry name" value="Ncd80 complex, Ncd80 subunit"/>
    <property type="match status" value="1"/>
</dbReference>
<evidence type="ECO:0000313" key="14">
    <source>
        <dbReference type="Proteomes" id="UP000187209"/>
    </source>
</evidence>
<evidence type="ECO:0000256" key="6">
    <source>
        <dbReference type="ARBA" id="ARBA00023054"/>
    </source>
</evidence>
<feature type="coiled-coil region" evidence="11">
    <location>
        <begin position="301"/>
        <end position="350"/>
    </location>
</feature>
<evidence type="ECO:0000256" key="11">
    <source>
        <dbReference type="SAM" id="Coils"/>
    </source>
</evidence>
<dbReference type="GO" id="GO:0031262">
    <property type="term" value="C:Ndc80 complex"/>
    <property type="evidence" value="ECO:0007669"/>
    <property type="project" value="UniProtKB-UniRule"/>
</dbReference>
<name>A0A1R2C395_9CILI</name>
<dbReference type="InterPro" id="IPR055260">
    <property type="entry name" value="Ndc80_CH"/>
</dbReference>
<evidence type="ECO:0000256" key="9">
    <source>
        <dbReference type="ARBA" id="ARBA00023328"/>
    </source>
</evidence>
<comment type="caution">
    <text evidence="13">The sequence shown here is derived from an EMBL/GenBank/DDBJ whole genome shotgun (WGS) entry which is preliminary data.</text>
</comment>
<dbReference type="GO" id="GO:0051301">
    <property type="term" value="P:cell division"/>
    <property type="evidence" value="ECO:0007669"/>
    <property type="project" value="UniProtKB-UniRule"/>
</dbReference>
<keyword evidence="4 10" id="KW-0498">Mitosis</keyword>
<dbReference type="AlphaFoldDB" id="A0A1R2C395"/>
<keyword evidence="7 10" id="KW-0539">Nucleus</keyword>
<keyword evidence="9 10" id="KW-0137">Centromere</keyword>
<evidence type="ECO:0000256" key="10">
    <source>
        <dbReference type="RuleBase" id="RU368072"/>
    </source>
</evidence>
<dbReference type="EMBL" id="MPUH01000303">
    <property type="protein sequence ID" value="OMJ83440.1"/>
    <property type="molecule type" value="Genomic_DNA"/>
</dbReference>
<protein>
    <recommendedName>
        <fullName evidence="10">Kinetochore protein NDC80</fullName>
    </recommendedName>
</protein>